<reference evidence="1 2" key="1">
    <citation type="journal article" date="2021" name="Nat. Commun.">
        <title>Genetic determinants of endophytism in the Arabidopsis root mycobiome.</title>
        <authorList>
            <person name="Mesny F."/>
            <person name="Miyauchi S."/>
            <person name="Thiergart T."/>
            <person name="Pickel B."/>
            <person name="Atanasova L."/>
            <person name="Karlsson M."/>
            <person name="Huettel B."/>
            <person name="Barry K.W."/>
            <person name="Haridas S."/>
            <person name="Chen C."/>
            <person name="Bauer D."/>
            <person name="Andreopoulos W."/>
            <person name="Pangilinan J."/>
            <person name="LaButti K."/>
            <person name="Riley R."/>
            <person name="Lipzen A."/>
            <person name="Clum A."/>
            <person name="Drula E."/>
            <person name="Henrissat B."/>
            <person name="Kohler A."/>
            <person name="Grigoriev I.V."/>
            <person name="Martin F.M."/>
            <person name="Hacquard S."/>
        </authorList>
    </citation>
    <scope>NUCLEOTIDE SEQUENCE [LARGE SCALE GENOMIC DNA]</scope>
    <source>
        <strain evidence="1 2">MPI-SDFR-AT-0079</strain>
    </source>
</reference>
<protein>
    <submittedName>
        <fullName evidence="1">Uncharacterized protein</fullName>
    </submittedName>
</protein>
<comment type="caution">
    <text evidence="1">The sequence shown here is derived from an EMBL/GenBank/DDBJ whole genome shotgun (WGS) entry which is preliminary data.</text>
</comment>
<proteinExistence type="predicted"/>
<dbReference type="EMBL" id="JAGIZQ010000003">
    <property type="protein sequence ID" value="KAH6635966.1"/>
    <property type="molecule type" value="Genomic_DNA"/>
</dbReference>
<organism evidence="1 2">
    <name type="scientific">Chaetomium tenue</name>
    <dbReference type="NCBI Taxonomy" id="1854479"/>
    <lineage>
        <taxon>Eukaryota</taxon>
        <taxon>Fungi</taxon>
        <taxon>Dikarya</taxon>
        <taxon>Ascomycota</taxon>
        <taxon>Pezizomycotina</taxon>
        <taxon>Sordariomycetes</taxon>
        <taxon>Sordariomycetidae</taxon>
        <taxon>Sordariales</taxon>
        <taxon>Chaetomiaceae</taxon>
        <taxon>Chaetomium</taxon>
    </lineage>
</organism>
<keyword evidence="2" id="KW-1185">Reference proteome</keyword>
<evidence type="ECO:0000313" key="2">
    <source>
        <dbReference type="Proteomes" id="UP000724584"/>
    </source>
</evidence>
<evidence type="ECO:0000313" key="1">
    <source>
        <dbReference type="EMBL" id="KAH6635966.1"/>
    </source>
</evidence>
<sequence>MEGLAAVGAASSILQLLDFTIKLIKAGKEVRESGCTLQNEALESIYERMQAFLMPVEAVASAPPPMTLPPEIASSAVCALRDCREILSYLRELKIKKGGRKTLGSVIVAFRSILKRRKIGEIEGRLKMRLNVISLSMSRIACLEIHRLRRETNTLAINGRLAADRDFNMLSKRLEDLHMEVRGAGQPGEVETLCRMAKKLKEPSETFNLMWLNDKFLDSLSLRCLDHRHEAIPDNYANTFKWIYDIPRFRDWMERGSGIFWIHAKPGAGKSTLMKFLADNAQTQEHLDAWAAPSKAIIAAHYFWNQGSPMQKSILGLLQTLVSEILHKAPHLVPLAMRTCQAIIAPSDPVDFSKLGRTHAASIRAHLIPSSPRLWEMGTLSRILQNLAQSDAVDVKLCLFVDGLDEFEGNHQEVCALLGSLGTSQHIKLCVSNLGDLFKHILHRIDLVYAQKSAELLQIVLHDDISAKLPPEAYYYHEQDSEQDDPTAMWPVGKLSVEELLSTRQLANRRITALTGGLLEANFHGPLDAPTVEFLHRTVADFLRTEDIAKDIRSRTRPDFDVHLALTKLNAILIRSASSPSYEDRIWSLTRVSAIMNDYIPQVFKGYNTRLAYGYLDVIEHHIANCSEAEFDLHDFRTTLLESRLFEYVSEKVSRNNRYFSDLGIDPEETLRDAENRSAASTMLRIIGFQSCVSMSGKLVESPARRSSTA</sequence>
<name>A0ACB7PAU7_9PEZI</name>
<accession>A0ACB7PAU7</accession>
<dbReference type="Proteomes" id="UP000724584">
    <property type="component" value="Unassembled WGS sequence"/>
</dbReference>
<gene>
    <name evidence="1" type="ORF">F5144DRAFT_488229</name>
</gene>